<sequence length="124" mass="14269">MDTEIWNKVPENTNVAEASHANINRDGKALSLENAILKAKHYDEHYFAICNIQDKYGISKSGKNHGVLIHEKQAIKGSELKNNLEMQEKQLAIKEQKLELEECKVQLEREKLEIIKLKKEVVCE</sequence>
<organism evidence="2 3">
    <name type="scientific">Gigaspora margarita</name>
    <dbReference type="NCBI Taxonomy" id="4874"/>
    <lineage>
        <taxon>Eukaryota</taxon>
        <taxon>Fungi</taxon>
        <taxon>Fungi incertae sedis</taxon>
        <taxon>Mucoromycota</taxon>
        <taxon>Glomeromycotina</taxon>
        <taxon>Glomeromycetes</taxon>
        <taxon>Diversisporales</taxon>
        <taxon>Gigasporaceae</taxon>
        <taxon>Gigaspora</taxon>
    </lineage>
</organism>
<protein>
    <submittedName>
        <fullName evidence="2">30378_t:CDS:1</fullName>
    </submittedName>
</protein>
<comment type="caution">
    <text evidence="2">The sequence shown here is derived from an EMBL/GenBank/DDBJ whole genome shotgun (WGS) entry which is preliminary data.</text>
</comment>
<gene>
    <name evidence="2" type="ORF">GMARGA_LOCUS19551</name>
</gene>
<dbReference type="EMBL" id="CAJVQB010016394">
    <property type="protein sequence ID" value="CAG8779696.1"/>
    <property type="molecule type" value="Genomic_DNA"/>
</dbReference>
<reference evidence="2 3" key="1">
    <citation type="submission" date="2021-06" db="EMBL/GenBank/DDBJ databases">
        <authorList>
            <person name="Kallberg Y."/>
            <person name="Tangrot J."/>
            <person name="Rosling A."/>
        </authorList>
    </citation>
    <scope>NUCLEOTIDE SEQUENCE [LARGE SCALE GENOMIC DNA]</scope>
    <source>
        <strain evidence="2 3">120-4 pot B 10/14</strain>
    </source>
</reference>
<keyword evidence="3" id="KW-1185">Reference proteome</keyword>
<evidence type="ECO:0000313" key="3">
    <source>
        <dbReference type="Proteomes" id="UP000789901"/>
    </source>
</evidence>
<dbReference type="Proteomes" id="UP000789901">
    <property type="component" value="Unassembled WGS sequence"/>
</dbReference>
<accession>A0ABN7VJZ3</accession>
<evidence type="ECO:0000313" key="2">
    <source>
        <dbReference type="EMBL" id="CAG8779696.1"/>
    </source>
</evidence>
<proteinExistence type="predicted"/>
<feature type="coiled-coil region" evidence="1">
    <location>
        <begin position="77"/>
        <end position="120"/>
    </location>
</feature>
<keyword evidence="1" id="KW-0175">Coiled coil</keyword>
<evidence type="ECO:0000256" key="1">
    <source>
        <dbReference type="SAM" id="Coils"/>
    </source>
</evidence>
<name>A0ABN7VJZ3_GIGMA</name>